<evidence type="ECO:0000313" key="9">
    <source>
        <dbReference type="RefSeq" id="XP_017770436.1"/>
    </source>
</evidence>
<dbReference type="PANTHER" id="PTHR11360:SF260">
    <property type="entry name" value="MFS DOMAIN-CONTAINING PROTEIN"/>
    <property type="match status" value="1"/>
</dbReference>
<feature type="transmembrane region" description="Helical" evidence="3">
    <location>
        <begin position="104"/>
        <end position="133"/>
    </location>
</feature>
<comment type="subcellular location">
    <subcellularLocation>
        <location evidence="1">Membrane</location>
        <topology evidence="1">Multi-pass membrane protein</topology>
    </subcellularLocation>
</comment>
<dbReference type="RefSeq" id="XP_017770433.1">
    <property type="nucleotide sequence ID" value="XM_017914944.1"/>
</dbReference>
<feature type="region of interest" description="Disordered" evidence="2">
    <location>
        <begin position="408"/>
        <end position="429"/>
    </location>
</feature>
<dbReference type="GeneID" id="108558130"/>
<protein>
    <submittedName>
        <fullName evidence="6 7">Monocarboxylate transporter 12-B-like</fullName>
    </submittedName>
</protein>
<feature type="region of interest" description="Disordered" evidence="2">
    <location>
        <begin position="46"/>
        <end position="98"/>
    </location>
</feature>
<organism evidence="5 9">
    <name type="scientific">Nicrophorus vespilloides</name>
    <name type="common">Boreal carrion beetle</name>
    <dbReference type="NCBI Taxonomy" id="110193"/>
    <lineage>
        <taxon>Eukaryota</taxon>
        <taxon>Metazoa</taxon>
        <taxon>Ecdysozoa</taxon>
        <taxon>Arthropoda</taxon>
        <taxon>Hexapoda</taxon>
        <taxon>Insecta</taxon>
        <taxon>Pterygota</taxon>
        <taxon>Neoptera</taxon>
        <taxon>Endopterygota</taxon>
        <taxon>Coleoptera</taxon>
        <taxon>Polyphaga</taxon>
        <taxon>Staphyliniformia</taxon>
        <taxon>Silphidae</taxon>
        <taxon>Nicrophorinae</taxon>
        <taxon>Nicrophorus</taxon>
    </lineage>
</organism>
<dbReference type="PROSITE" id="PS50850">
    <property type="entry name" value="MFS"/>
    <property type="match status" value="1"/>
</dbReference>
<evidence type="ECO:0000313" key="8">
    <source>
        <dbReference type="RefSeq" id="XP_017770435.1"/>
    </source>
</evidence>
<dbReference type="CDD" id="cd17352">
    <property type="entry name" value="MFS_MCT_SLC16"/>
    <property type="match status" value="1"/>
</dbReference>
<reference evidence="6 7" key="1">
    <citation type="submission" date="2025-05" db="UniProtKB">
        <authorList>
            <consortium name="RefSeq"/>
        </authorList>
    </citation>
    <scope>IDENTIFICATION</scope>
    <source>
        <tissue evidence="6 7">Whole Larva</tissue>
    </source>
</reference>
<feature type="compositionally biased region" description="Basic and acidic residues" evidence="2">
    <location>
        <begin position="46"/>
        <end position="68"/>
    </location>
</feature>
<dbReference type="Proteomes" id="UP000695000">
    <property type="component" value="Unplaced"/>
</dbReference>
<evidence type="ECO:0000256" key="3">
    <source>
        <dbReference type="SAM" id="Phobius"/>
    </source>
</evidence>
<keyword evidence="3" id="KW-0472">Membrane</keyword>
<feature type="transmembrane region" description="Helical" evidence="3">
    <location>
        <begin position="262"/>
        <end position="281"/>
    </location>
</feature>
<evidence type="ECO:0000256" key="2">
    <source>
        <dbReference type="SAM" id="MobiDB-lite"/>
    </source>
</evidence>
<feature type="compositionally biased region" description="Low complexity" evidence="2">
    <location>
        <begin position="413"/>
        <end position="429"/>
    </location>
</feature>
<dbReference type="RefSeq" id="XP_017770434.1">
    <property type="nucleotide sequence ID" value="XM_017914945.1"/>
</dbReference>
<feature type="transmembrane region" description="Helical" evidence="3">
    <location>
        <begin position="198"/>
        <end position="224"/>
    </location>
</feature>
<dbReference type="InterPro" id="IPR036259">
    <property type="entry name" value="MFS_trans_sf"/>
</dbReference>
<gene>
    <name evidence="6 7 8 9" type="primary">LOC108558130</name>
</gene>
<accession>A0ABM1M786</accession>
<feature type="transmembrane region" description="Helical" evidence="3">
    <location>
        <begin position="534"/>
        <end position="550"/>
    </location>
</feature>
<dbReference type="RefSeq" id="XP_017770436.1">
    <property type="nucleotide sequence ID" value="XM_017914947.1"/>
</dbReference>
<evidence type="ECO:0000259" key="4">
    <source>
        <dbReference type="PROSITE" id="PS50850"/>
    </source>
</evidence>
<dbReference type="InterPro" id="IPR011701">
    <property type="entry name" value="MFS"/>
</dbReference>
<keyword evidence="3" id="KW-0812">Transmembrane</keyword>
<dbReference type="InterPro" id="IPR020846">
    <property type="entry name" value="MFS_dom"/>
</dbReference>
<proteinExistence type="predicted"/>
<evidence type="ECO:0000256" key="1">
    <source>
        <dbReference type="ARBA" id="ARBA00004141"/>
    </source>
</evidence>
<dbReference type="InterPro" id="IPR050327">
    <property type="entry name" value="Proton-linked_MCT"/>
</dbReference>
<name>A0ABM1M786_NICVS</name>
<sequence length="766" mass="84209">MQEEALKETTALSGGSFYGVNIINGMSPITSPLKTLGEENTKLLRNGKQPETEKAPLHVQFDGDKPTKEALPTPQCLSSGSSSSSSSSSDSIEITESRPPDGGWGWVVVAAAFVVNLIADGITFSFGVIFVEFLNYFGENRGKTAWIGSLFMATPLLSGPISSFLTDRYGCRRVTIVGAILSSSGFVISSMANSMEVLFLTFGVLAGFGLSLCYVGSVVIVAYYFDKRRSFATGLSVCGSGIGTFVFAPLSQMLINEFGWRGTTLILAGLFLNLAVCGALMRDLPWTPSHKAKILRKKNKILKKRKNGSSADSFSVSNSTNTGSVLQPILEEKLEDTLLDTNPDRLSNSMVNLPTYVKNGDKVPIEVIELLSTHKNVYNVLLQNYPNLLTPSRSFSDSGRLNEIHRHPPIQIQSPLATTTAQQQQQPNSTTSDAAYLWWLKRNQITPPKNPHKKIATTAAYLKDIRVHRLSLTYRGAMLNINRYRLRASSCPDIYRNSMTTIAKEKSDWRTMFREFKILLVNIFDFSYFSDPKFLLFAISNFLLYSWYDVPYVYLADNAINMGFSEDESSMLIGIIGIVNMVGEIILGWAGDRPSCNAGLIYAVCMCFCGAITALIPVLKSYSALAVASGLFGLFIAANYSLTCIILVELITLERFTNAYGLLLMVQGVANLIGPPLGGWLYDITGKYDLSFYLAGFFIALSGLLLVIIPATKRYRRFQTLQRQASSDGSIGGEDPPKEPKFYNILASCITGRIDKAKETLPENHV</sequence>
<feature type="transmembrane region" description="Helical" evidence="3">
    <location>
        <begin position="690"/>
        <end position="709"/>
    </location>
</feature>
<dbReference type="RefSeq" id="XP_017770435.1">
    <property type="nucleotide sequence ID" value="XM_017914946.1"/>
</dbReference>
<dbReference type="SUPFAM" id="SSF103473">
    <property type="entry name" value="MFS general substrate transporter"/>
    <property type="match status" value="1"/>
</dbReference>
<evidence type="ECO:0000313" key="7">
    <source>
        <dbReference type="RefSeq" id="XP_017770434.1"/>
    </source>
</evidence>
<feature type="transmembrane region" description="Helical" evidence="3">
    <location>
        <begin position="174"/>
        <end position="192"/>
    </location>
</feature>
<feature type="transmembrane region" description="Helical" evidence="3">
    <location>
        <begin position="570"/>
        <end position="587"/>
    </location>
</feature>
<keyword evidence="5" id="KW-1185">Reference proteome</keyword>
<feature type="transmembrane region" description="Helical" evidence="3">
    <location>
        <begin position="231"/>
        <end position="250"/>
    </location>
</feature>
<dbReference type="Gene3D" id="1.20.1250.20">
    <property type="entry name" value="MFS general substrate transporter like domains"/>
    <property type="match status" value="2"/>
</dbReference>
<keyword evidence="3" id="KW-1133">Transmembrane helix</keyword>
<feature type="transmembrane region" description="Helical" evidence="3">
    <location>
        <begin position="145"/>
        <end position="165"/>
    </location>
</feature>
<feature type="transmembrane region" description="Helical" evidence="3">
    <location>
        <begin position="599"/>
        <end position="619"/>
    </location>
</feature>
<evidence type="ECO:0000313" key="6">
    <source>
        <dbReference type="RefSeq" id="XP_017770433.1"/>
    </source>
</evidence>
<feature type="transmembrane region" description="Helical" evidence="3">
    <location>
        <begin position="625"/>
        <end position="648"/>
    </location>
</feature>
<dbReference type="Pfam" id="PF07690">
    <property type="entry name" value="MFS_1"/>
    <property type="match status" value="2"/>
</dbReference>
<feature type="transmembrane region" description="Helical" evidence="3">
    <location>
        <begin position="660"/>
        <end position="678"/>
    </location>
</feature>
<dbReference type="PANTHER" id="PTHR11360">
    <property type="entry name" value="MONOCARBOXYLATE TRANSPORTER"/>
    <property type="match status" value="1"/>
</dbReference>
<feature type="compositionally biased region" description="Low complexity" evidence="2">
    <location>
        <begin position="78"/>
        <end position="91"/>
    </location>
</feature>
<evidence type="ECO:0000313" key="5">
    <source>
        <dbReference type="Proteomes" id="UP000695000"/>
    </source>
</evidence>
<feature type="domain" description="Major facilitator superfamily (MFS) profile" evidence="4">
    <location>
        <begin position="105"/>
        <end position="714"/>
    </location>
</feature>